<organism evidence="5 6">
    <name type="scientific">Alligator sinensis</name>
    <name type="common">Chinese alligator</name>
    <dbReference type="NCBI Taxonomy" id="38654"/>
    <lineage>
        <taxon>Eukaryota</taxon>
        <taxon>Metazoa</taxon>
        <taxon>Chordata</taxon>
        <taxon>Craniata</taxon>
        <taxon>Vertebrata</taxon>
        <taxon>Euteleostomi</taxon>
        <taxon>Archelosauria</taxon>
        <taxon>Archosauria</taxon>
        <taxon>Crocodylia</taxon>
        <taxon>Alligatoridae</taxon>
        <taxon>Alligatorinae</taxon>
        <taxon>Alligator</taxon>
    </lineage>
</organism>
<accession>A0A3Q0GJJ0</accession>
<keyword evidence="1 2" id="KW-0195">Cyclin</keyword>
<dbReference type="Gene3D" id="1.10.472.10">
    <property type="entry name" value="Cyclin-like"/>
    <property type="match status" value="1"/>
</dbReference>
<keyword evidence="5" id="KW-1185">Reference proteome</keyword>
<dbReference type="InterPro" id="IPR013763">
    <property type="entry name" value="Cyclin-like_dom"/>
</dbReference>
<comment type="similarity">
    <text evidence="2">Belongs to the cyclin family.</text>
</comment>
<feature type="domain" description="Cyclin-like" evidence="4">
    <location>
        <begin position="226"/>
        <end position="368"/>
    </location>
</feature>
<feature type="compositionally biased region" description="Low complexity" evidence="3">
    <location>
        <begin position="328"/>
        <end position="339"/>
    </location>
</feature>
<dbReference type="InterPro" id="IPR036915">
    <property type="entry name" value="Cyclin-like_sf"/>
</dbReference>
<dbReference type="FunFam" id="1.10.472.10:FF:000006">
    <property type="entry name" value="Cyclin I"/>
    <property type="match status" value="1"/>
</dbReference>
<dbReference type="CTD" id="645121"/>
<dbReference type="Pfam" id="PF00134">
    <property type="entry name" value="Cyclin_N"/>
    <property type="match status" value="1"/>
</dbReference>
<evidence type="ECO:0000313" key="6">
    <source>
        <dbReference type="RefSeq" id="XP_025059856.1"/>
    </source>
</evidence>
<evidence type="ECO:0000256" key="2">
    <source>
        <dbReference type="RuleBase" id="RU000383"/>
    </source>
</evidence>
<dbReference type="RefSeq" id="XP_025059856.1">
    <property type="nucleotide sequence ID" value="XM_025204071.1"/>
</dbReference>
<dbReference type="SUPFAM" id="SSF47954">
    <property type="entry name" value="Cyclin-like"/>
    <property type="match status" value="1"/>
</dbReference>
<reference evidence="6" key="1">
    <citation type="submission" date="2025-08" db="UniProtKB">
        <authorList>
            <consortium name="RefSeq"/>
        </authorList>
    </citation>
    <scope>IDENTIFICATION</scope>
</reference>
<feature type="region of interest" description="Disordered" evidence="3">
    <location>
        <begin position="316"/>
        <end position="344"/>
    </location>
</feature>
<dbReference type="AlphaFoldDB" id="A0A3Q0GJJ0"/>
<sequence>MVALGLGVRRALPGSSPPTCLPAKRSRLARPCPCPSACIAWAPAGRALRGAALLKAEGPCGVSALGGKGENTHRGAPAFVRNAEPVPEDSRRLWSRNRAVENSDGSFQEAQIRKLEPSARYKEENLSTTNLGLHFAEETQCLRLTLLSLSNPRGSEPVPMLLGSDSCACQGNQAMKYTRLSENQRLALQLENALAREARLWKAPVFQNFTLKGTDISPWYYQKAVLWIAEISSQFQFYPETFALAINFLNRLLASVKAQLKYLRCIAIACLVLAAKINEEDEIYFKQGPRPCSTEQRRLFCLRFCWQNVTSLQDPLRHRPRQDSQRVSPGGSSKRSSSSLRWYKGDGHKHDLNLSFSTSLKREKSISSPVFRAFCQAMPSYSQSPSPSSKYQQKNVKAAGIRLRKPPLITRLCNVLLRLDLLVFFKLLKTTF</sequence>
<dbReference type="InterPro" id="IPR006671">
    <property type="entry name" value="Cyclin_N"/>
</dbReference>
<evidence type="ECO:0000256" key="1">
    <source>
        <dbReference type="ARBA" id="ARBA00023127"/>
    </source>
</evidence>
<evidence type="ECO:0000256" key="3">
    <source>
        <dbReference type="SAM" id="MobiDB-lite"/>
    </source>
</evidence>
<gene>
    <name evidence="6" type="primary">CCNI2</name>
</gene>
<protein>
    <submittedName>
        <fullName evidence="6">Cyclin-I2 isoform X2</fullName>
    </submittedName>
</protein>
<evidence type="ECO:0000259" key="4">
    <source>
        <dbReference type="SMART" id="SM00385"/>
    </source>
</evidence>
<dbReference type="Proteomes" id="UP000189705">
    <property type="component" value="Unplaced"/>
</dbReference>
<name>A0A3Q0GJJ0_ALLSI</name>
<dbReference type="SMART" id="SM00385">
    <property type="entry name" value="CYCLIN"/>
    <property type="match status" value="1"/>
</dbReference>
<proteinExistence type="inferred from homology"/>
<evidence type="ECO:0000313" key="5">
    <source>
        <dbReference type="Proteomes" id="UP000189705"/>
    </source>
</evidence>
<dbReference type="GeneID" id="106722195"/>